<accession>A0A382ID14</accession>
<dbReference type="Gene3D" id="3.40.50.970">
    <property type="match status" value="1"/>
</dbReference>
<dbReference type="PANTHER" id="PTHR42818">
    <property type="entry name" value="SULFOPYRUVATE DECARBOXYLASE SUBUNIT ALPHA"/>
    <property type="match status" value="1"/>
</dbReference>
<proteinExistence type="predicted"/>
<dbReference type="InterPro" id="IPR051818">
    <property type="entry name" value="TPP_dependent_decarboxylase"/>
</dbReference>
<name>A0A382ID14_9ZZZZ</name>
<gene>
    <name evidence="3" type="ORF">METZ01_LOCUS250046</name>
</gene>
<dbReference type="SUPFAM" id="SSF52518">
    <property type="entry name" value="Thiamin diphosphate-binding fold (THDP-binding)"/>
    <property type="match status" value="1"/>
</dbReference>
<keyword evidence="2" id="KW-0456">Lyase</keyword>
<dbReference type="CDD" id="cd07035">
    <property type="entry name" value="TPP_PYR_POX_like"/>
    <property type="match status" value="1"/>
</dbReference>
<dbReference type="GO" id="GO:0016831">
    <property type="term" value="F:carboxy-lyase activity"/>
    <property type="evidence" value="ECO:0007669"/>
    <property type="project" value="UniProtKB-KW"/>
</dbReference>
<protein>
    <submittedName>
        <fullName evidence="3">Uncharacterized protein</fullName>
    </submittedName>
</protein>
<dbReference type="EMBL" id="UINC01066459">
    <property type="protein sequence ID" value="SVB97192.1"/>
    <property type="molecule type" value="Genomic_DNA"/>
</dbReference>
<reference evidence="3" key="1">
    <citation type="submission" date="2018-05" db="EMBL/GenBank/DDBJ databases">
        <authorList>
            <person name="Lanie J.A."/>
            <person name="Ng W.-L."/>
            <person name="Kazmierczak K.M."/>
            <person name="Andrzejewski T.M."/>
            <person name="Davidsen T.M."/>
            <person name="Wayne K.J."/>
            <person name="Tettelin H."/>
            <person name="Glass J.I."/>
            <person name="Rusch D."/>
            <person name="Podicherti R."/>
            <person name="Tsui H.-C.T."/>
            <person name="Winkler M.E."/>
        </authorList>
    </citation>
    <scope>NUCLEOTIDE SEQUENCE</scope>
</reference>
<organism evidence="3">
    <name type="scientific">marine metagenome</name>
    <dbReference type="NCBI Taxonomy" id="408172"/>
    <lineage>
        <taxon>unclassified sequences</taxon>
        <taxon>metagenomes</taxon>
        <taxon>ecological metagenomes</taxon>
    </lineage>
</organism>
<evidence type="ECO:0000256" key="2">
    <source>
        <dbReference type="ARBA" id="ARBA00023239"/>
    </source>
</evidence>
<dbReference type="InterPro" id="IPR029061">
    <property type="entry name" value="THDP-binding"/>
</dbReference>
<keyword evidence="1" id="KW-0210">Decarboxylase</keyword>
<sequence length="169" mass="18682">MDWWRKIYVALKNADVRQIVYVPDAGHAELIDACIEDNEINSIPLTTEEEGVAVLAGAWLGGQRGALLMQSSGVGNCINMFGLMQTCRFPLAAFVTMRGQWHEFNLWQMPMGQGTELALSAMNVNVETADNPKDIFEKSAAVLHSAFVGNQMTALLLHQRLMPKKAFGK</sequence>
<dbReference type="AlphaFoldDB" id="A0A382ID14"/>
<evidence type="ECO:0000256" key="1">
    <source>
        <dbReference type="ARBA" id="ARBA00022793"/>
    </source>
</evidence>
<evidence type="ECO:0000313" key="3">
    <source>
        <dbReference type="EMBL" id="SVB97192.1"/>
    </source>
</evidence>
<dbReference type="PANTHER" id="PTHR42818:SF1">
    <property type="entry name" value="SULFOPYRUVATE DECARBOXYLASE"/>
    <property type="match status" value="1"/>
</dbReference>